<proteinExistence type="predicted"/>
<name>A0A2S4VDR4_9BASI</name>
<organism evidence="1 2">
    <name type="scientific">Puccinia striiformis</name>
    <dbReference type="NCBI Taxonomy" id="27350"/>
    <lineage>
        <taxon>Eukaryota</taxon>
        <taxon>Fungi</taxon>
        <taxon>Dikarya</taxon>
        <taxon>Basidiomycota</taxon>
        <taxon>Pucciniomycotina</taxon>
        <taxon>Pucciniomycetes</taxon>
        <taxon>Pucciniales</taxon>
        <taxon>Pucciniaceae</taxon>
        <taxon>Puccinia</taxon>
    </lineage>
</organism>
<protein>
    <submittedName>
        <fullName evidence="1">Uncharacterized protein</fullName>
    </submittedName>
</protein>
<reference evidence="2" key="2">
    <citation type="journal article" date="2018" name="BMC Genomics">
        <title>Genomic insights into host adaptation between the wheat stripe rust pathogen (Puccinia striiformis f. sp. tritici) and the barley stripe rust pathogen (Puccinia striiformis f. sp. hordei).</title>
        <authorList>
            <person name="Xia C."/>
            <person name="Wang M."/>
            <person name="Yin C."/>
            <person name="Cornejo O.E."/>
            <person name="Hulbert S.H."/>
            <person name="Chen X."/>
        </authorList>
    </citation>
    <scope>NUCLEOTIDE SEQUENCE [LARGE SCALE GENOMIC DNA]</scope>
    <source>
        <strain evidence="2">93TX-2</strain>
    </source>
</reference>
<evidence type="ECO:0000313" key="1">
    <source>
        <dbReference type="EMBL" id="POW07637.1"/>
    </source>
</evidence>
<evidence type="ECO:0000313" key="2">
    <source>
        <dbReference type="Proteomes" id="UP000238274"/>
    </source>
</evidence>
<dbReference type="VEuPathDB" id="FungiDB:PSHT_09874"/>
<comment type="caution">
    <text evidence="1">The sequence shown here is derived from an EMBL/GenBank/DDBJ whole genome shotgun (WGS) entry which is preliminary data.</text>
</comment>
<sequence length="28" mass="3014">MHTTGDSQDSTSLPPSSSLNLCPSFDCW</sequence>
<reference evidence="2" key="3">
    <citation type="journal article" date="2018" name="Mol. Plant Microbe Interact.">
        <title>Genome sequence resources for the wheat stripe rust pathogen (Puccinia striiformis f. sp. tritici) and the barley stripe rust pathogen (Puccinia striiformis f. sp. hordei).</title>
        <authorList>
            <person name="Xia C."/>
            <person name="Wang M."/>
            <person name="Yin C."/>
            <person name="Cornejo O.E."/>
            <person name="Hulbert S.H."/>
            <person name="Chen X."/>
        </authorList>
    </citation>
    <scope>NUCLEOTIDE SEQUENCE [LARGE SCALE GENOMIC DNA]</scope>
    <source>
        <strain evidence="2">93TX-2</strain>
    </source>
</reference>
<dbReference type="EMBL" id="PKSM01000145">
    <property type="protein sequence ID" value="POW07637.1"/>
    <property type="molecule type" value="Genomic_DNA"/>
</dbReference>
<dbReference type="Proteomes" id="UP000238274">
    <property type="component" value="Unassembled WGS sequence"/>
</dbReference>
<keyword evidence="2" id="KW-1185">Reference proteome</keyword>
<gene>
    <name evidence="1" type="ORF">PSHT_09874</name>
</gene>
<reference evidence="1 2" key="1">
    <citation type="submission" date="2017-12" db="EMBL/GenBank/DDBJ databases">
        <title>Gene loss provides genomic basis for host adaptation in cereal stripe rust fungi.</title>
        <authorList>
            <person name="Xia C."/>
        </authorList>
    </citation>
    <scope>NUCLEOTIDE SEQUENCE [LARGE SCALE GENOMIC DNA]</scope>
    <source>
        <strain evidence="1 2">93TX-2</strain>
    </source>
</reference>
<dbReference type="AlphaFoldDB" id="A0A2S4VDR4"/>
<accession>A0A2S4VDR4</accession>